<sequence length="322" mass="37495">MSSIRLSIVVAVYNIEDYVVECVESFFDLDVNEDVEIIFINDGSTDNSLINLKKVLFKKKLNNIKVVDQKNTGVSDLRNQGIRLSSGRYVTFVDGDDFIKVKELIDLFNVGYSEDCDVIIGNFFTYEQHEKNIRYSPKYNIVKNKILGKDLLINHLLIDMTPSVWKGIYKKSFIEKENLWFMSGVQVGEDFNWMFKILLRANSVYVDNVYYYIYRIRPGSVIRSDFNLKKYEGILNLVEDNVNFIESRGEYDKRVIGKLNEKLVAILARGVALYQGKHDIARLRLIISKLGVDSIRFKFVLKFMEFSPSLFSKIFYLKYKGK</sequence>
<dbReference type="Pfam" id="PF00535">
    <property type="entry name" value="Glycos_transf_2"/>
    <property type="match status" value="1"/>
</dbReference>
<proteinExistence type="predicted"/>
<dbReference type="SUPFAM" id="SSF53448">
    <property type="entry name" value="Nucleotide-diphospho-sugar transferases"/>
    <property type="match status" value="1"/>
</dbReference>
<dbReference type="PANTHER" id="PTHR22916">
    <property type="entry name" value="GLYCOSYLTRANSFERASE"/>
    <property type="match status" value="1"/>
</dbReference>
<accession>A0A8F6MJ87</accession>
<organism evidence="4">
    <name type="scientific">Acinetobacter junii</name>
    <dbReference type="NCBI Taxonomy" id="40215"/>
    <lineage>
        <taxon>Bacteria</taxon>
        <taxon>Pseudomonadati</taxon>
        <taxon>Pseudomonadota</taxon>
        <taxon>Gammaproteobacteria</taxon>
        <taxon>Moraxellales</taxon>
        <taxon>Moraxellaceae</taxon>
        <taxon>Acinetobacter</taxon>
    </lineage>
</organism>
<name>A0A8F6MJ87_ACIJU</name>
<dbReference type="GO" id="GO:0016758">
    <property type="term" value="F:hexosyltransferase activity"/>
    <property type="evidence" value="ECO:0007669"/>
    <property type="project" value="UniProtKB-ARBA"/>
</dbReference>
<reference evidence="4" key="2">
    <citation type="submission" date="2021-06" db="EMBL/GenBank/DDBJ databases">
        <authorList>
            <person name="Diorio-Toth L."/>
        </authorList>
    </citation>
    <scope>NUCLEOTIDE SEQUENCE</scope>
    <source>
        <strain evidence="4">AJ_351</strain>
    </source>
</reference>
<keyword evidence="1 4" id="KW-0328">Glycosyltransferase</keyword>
<dbReference type="Proteomes" id="UP000279359">
    <property type="component" value="Chromosome"/>
</dbReference>
<protein>
    <submittedName>
        <fullName evidence="4">Glycosyltransferase</fullName>
        <ecNumber evidence="4">2.4.-.-</ecNumber>
    </submittedName>
</protein>
<reference evidence="4" key="1">
    <citation type="journal article" date="2019" name="Nat. Commun.">
        <title>Spatiotemporal dynamics of multidrug resistant bacteria on intensive care unit surfaces.</title>
        <authorList>
            <person name="D'Souza A.W."/>
            <person name="Potter R.F."/>
            <person name="Wallace M."/>
            <person name="Shupe A."/>
            <person name="Patel S."/>
            <person name="Sun X."/>
            <person name="Gul D."/>
            <person name="Kwon J.H."/>
            <person name="Andleeb S."/>
            <person name="Burnham C.D."/>
            <person name="Dantas G."/>
        </authorList>
    </citation>
    <scope>NUCLEOTIDE SEQUENCE</scope>
    <source>
        <strain evidence="4">AJ_351</strain>
    </source>
</reference>
<dbReference type="EC" id="2.4.-.-" evidence="4"/>
<dbReference type="Gene3D" id="3.90.550.10">
    <property type="entry name" value="Spore Coat Polysaccharide Biosynthesis Protein SpsA, Chain A"/>
    <property type="match status" value="1"/>
</dbReference>
<keyword evidence="2 4" id="KW-0808">Transferase</keyword>
<dbReference type="CDD" id="cd00761">
    <property type="entry name" value="Glyco_tranf_GTA_type"/>
    <property type="match status" value="1"/>
</dbReference>
<feature type="domain" description="Glycosyltransferase 2-like" evidence="3">
    <location>
        <begin position="7"/>
        <end position="145"/>
    </location>
</feature>
<dbReference type="AlphaFoldDB" id="A0A8F6MJ87"/>
<evidence type="ECO:0000313" key="4">
    <source>
        <dbReference type="EMBL" id="QXR27848.1"/>
    </source>
</evidence>
<evidence type="ECO:0000256" key="1">
    <source>
        <dbReference type="ARBA" id="ARBA00022676"/>
    </source>
</evidence>
<dbReference type="PANTHER" id="PTHR22916:SF51">
    <property type="entry name" value="GLYCOSYLTRANSFERASE EPSH-RELATED"/>
    <property type="match status" value="1"/>
</dbReference>
<dbReference type="RefSeq" id="WP_171425345.1">
    <property type="nucleotide sequence ID" value="NZ_CP078018.1"/>
</dbReference>
<dbReference type="EMBL" id="CP078018">
    <property type="protein sequence ID" value="QXR27848.1"/>
    <property type="molecule type" value="Genomic_DNA"/>
</dbReference>
<gene>
    <name evidence="4" type="ORF">EGT69_000385</name>
</gene>
<dbReference type="InterPro" id="IPR001173">
    <property type="entry name" value="Glyco_trans_2-like"/>
</dbReference>
<dbReference type="InterPro" id="IPR029044">
    <property type="entry name" value="Nucleotide-diphossugar_trans"/>
</dbReference>
<evidence type="ECO:0000259" key="3">
    <source>
        <dbReference type="Pfam" id="PF00535"/>
    </source>
</evidence>
<evidence type="ECO:0000256" key="2">
    <source>
        <dbReference type="ARBA" id="ARBA00022679"/>
    </source>
</evidence>